<reference evidence="9 10" key="1">
    <citation type="submission" date="2011-02" db="EMBL/GenBank/DDBJ databases">
        <authorList>
            <person name="Weinstock G."/>
            <person name="Sodergren E."/>
            <person name="Clifton S."/>
            <person name="Fulton L."/>
            <person name="Fulton B."/>
            <person name="Courtney L."/>
            <person name="Fronick C."/>
            <person name="Harrison M."/>
            <person name="Strong C."/>
            <person name="Farmer C."/>
            <person name="Delahaunty K."/>
            <person name="Markovic C."/>
            <person name="Hall O."/>
            <person name="Minx P."/>
            <person name="Tomlinson C."/>
            <person name="Mitreva M."/>
            <person name="Hou S."/>
            <person name="Chen J."/>
            <person name="Wollam A."/>
            <person name="Pepin K.H."/>
            <person name="Johnson M."/>
            <person name="Bhonagiri V."/>
            <person name="Zhang X."/>
            <person name="Suruliraj S."/>
            <person name="Warren W."/>
            <person name="Chinwalla A."/>
            <person name="Mardis E.R."/>
            <person name="Wilson R.K."/>
        </authorList>
    </citation>
    <scope>NUCLEOTIDE SEQUENCE [LARGE SCALE GENOMIC DNA]</scope>
    <source>
        <strain evidence="9 10">YIT 12057</strain>
    </source>
</reference>
<dbReference type="InterPro" id="IPR017937">
    <property type="entry name" value="Thioredoxin_CS"/>
</dbReference>
<dbReference type="InterPro" id="IPR013766">
    <property type="entry name" value="Thioredoxin_domain"/>
</dbReference>
<dbReference type="PIRSF" id="PIRSF000077">
    <property type="entry name" value="Thioredoxin"/>
    <property type="match status" value="1"/>
</dbReference>
<dbReference type="HOGENOM" id="CLU_090389_10_4_10"/>
<evidence type="ECO:0000313" key="9">
    <source>
        <dbReference type="EMBL" id="EGF58668.1"/>
    </source>
</evidence>
<keyword evidence="3" id="KW-0249">Electron transport</keyword>
<keyword evidence="5 7" id="KW-0676">Redox-active center</keyword>
<evidence type="ECO:0000256" key="7">
    <source>
        <dbReference type="PIRSR" id="PIRSR000077-4"/>
    </source>
</evidence>
<dbReference type="GO" id="GO:0045454">
    <property type="term" value="P:cell redox homeostasis"/>
    <property type="evidence" value="ECO:0007669"/>
    <property type="project" value="TreeGrafter"/>
</dbReference>
<evidence type="ECO:0000256" key="4">
    <source>
        <dbReference type="ARBA" id="ARBA00023157"/>
    </source>
</evidence>
<evidence type="ECO:0000256" key="1">
    <source>
        <dbReference type="ARBA" id="ARBA00008987"/>
    </source>
</evidence>
<dbReference type="eggNOG" id="COG0526">
    <property type="taxonomic scope" value="Bacteria"/>
</dbReference>
<dbReference type="CDD" id="cd02947">
    <property type="entry name" value="TRX_family"/>
    <property type="match status" value="1"/>
</dbReference>
<dbReference type="AlphaFoldDB" id="F3PQR0"/>
<dbReference type="PANTHER" id="PTHR45663">
    <property type="entry name" value="GEO12009P1"/>
    <property type="match status" value="1"/>
</dbReference>
<dbReference type="InterPro" id="IPR005746">
    <property type="entry name" value="Thioredoxin"/>
</dbReference>
<protein>
    <recommendedName>
        <fullName evidence="6">Thioredoxin</fullName>
    </recommendedName>
</protein>
<evidence type="ECO:0000259" key="8">
    <source>
        <dbReference type="PROSITE" id="PS51352"/>
    </source>
</evidence>
<dbReference type="STRING" id="763034.HMPREF9446_01057"/>
<evidence type="ECO:0000313" key="10">
    <source>
        <dbReference type="Proteomes" id="UP000003416"/>
    </source>
</evidence>
<evidence type="ECO:0000256" key="3">
    <source>
        <dbReference type="ARBA" id="ARBA00022982"/>
    </source>
</evidence>
<dbReference type="InterPro" id="IPR036249">
    <property type="entry name" value="Thioredoxin-like_sf"/>
</dbReference>
<evidence type="ECO:0000256" key="5">
    <source>
        <dbReference type="ARBA" id="ARBA00023284"/>
    </source>
</evidence>
<dbReference type="SUPFAM" id="SSF52833">
    <property type="entry name" value="Thioredoxin-like"/>
    <property type="match status" value="1"/>
</dbReference>
<keyword evidence="10" id="KW-1185">Reference proteome</keyword>
<dbReference type="EMBL" id="AFBN01000019">
    <property type="protein sequence ID" value="EGF58668.1"/>
    <property type="molecule type" value="Genomic_DNA"/>
</dbReference>
<gene>
    <name evidence="9" type="ORF">HMPREF9446_01057</name>
</gene>
<name>F3PQR0_9BACE</name>
<dbReference type="RefSeq" id="WP_009124291.1">
    <property type="nucleotide sequence ID" value="NZ_GL882619.1"/>
</dbReference>
<keyword evidence="4 7" id="KW-1015">Disulfide bond</keyword>
<dbReference type="GeneID" id="86048784"/>
<evidence type="ECO:0000256" key="2">
    <source>
        <dbReference type="ARBA" id="ARBA00022448"/>
    </source>
</evidence>
<dbReference type="GO" id="GO:0015035">
    <property type="term" value="F:protein-disulfide reductase activity"/>
    <property type="evidence" value="ECO:0007669"/>
    <property type="project" value="InterPro"/>
</dbReference>
<dbReference type="PROSITE" id="PS51352">
    <property type="entry name" value="THIOREDOXIN_2"/>
    <property type="match status" value="1"/>
</dbReference>
<sequence length="107" mass="12624">MEEKKETREERNREELTNADWIMAEFYATWCPHCKRMQPIVEEFKKSVEGVLEVVQIDVDQESSLSDFYAIDTVPTFVLMRKGEQLWRQSGELTLKRLEKAVRGLKA</sequence>
<feature type="domain" description="Thioredoxin" evidence="8">
    <location>
        <begin position="1"/>
        <end position="107"/>
    </location>
</feature>
<organism evidence="9 10">
    <name type="scientific">Bacteroides fluxus YIT 12057</name>
    <dbReference type="NCBI Taxonomy" id="763034"/>
    <lineage>
        <taxon>Bacteria</taxon>
        <taxon>Pseudomonadati</taxon>
        <taxon>Bacteroidota</taxon>
        <taxon>Bacteroidia</taxon>
        <taxon>Bacteroidales</taxon>
        <taxon>Bacteroidaceae</taxon>
        <taxon>Bacteroides</taxon>
    </lineage>
</organism>
<feature type="disulfide bond" description="Redox-active" evidence="7">
    <location>
        <begin position="31"/>
        <end position="34"/>
    </location>
</feature>
<comment type="caution">
    <text evidence="9">The sequence shown here is derived from an EMBL/GenBank/DDBJ whole genome shotgun (WGS) entry which is preliminary data.</text>
</comment>
<evidence type="ECO:0000256" key="6">
    <source>
        <dbReference type="PIRNR" id="PIRNR000077"/>
    </source>
</evidence>
<dbReference type="PROSITE" id="PS00194">
    <property type="entry name" value="THIOREDOXIN_1"/>
    <property type="match status" value="1"/>
</dbReference>
<dbReference type="Proteomes" id="UP000003416">
    <property type="component" value="Unassembled WGS sequence"/>
</dbReference>
<comment type="similarity">
    <text evidence="1 6">Belongs to the thioredoxin family.</text>
</comment>
<keyword evidence="2" id="KW-0813">Transport</keyword>
<proteinExistence type="inferred from homology"/>
<dbReference type="GO" id="GO:0005829">
    <property type="term" value="C:cytosol"/>
    <property type="evidence" value="ECO:0007669"/>
    <property type="project" value="TreeGrafter"/>
</dbReference>
<accession>F3PQR0</accession>
<dbReference type="Gene3D" id="3.40.30.10">
    <property type="entry name" value="Glutaredoxin"/>
    <property type="match status" value="1"/>
</dbReference>
<dbReference type="PANTHER" id="PTHR45663:SF11">
    <property type="entry name" value="GEO12009P1"/>
    <property type="match status" value="1"/>
</dbReference>
<dbReference type="Pfam" id="PF00085">
    <property type="entry name" value="Thioredoxin"/>
    <property type="match status" value="1"/>
</dbReference>